<name>A0A6C0HQU6_9ZZZZ</name>
<proteinExistence type="predicted"/>
<sequence>MSKRRSVLKRPKQTRKQNGGMKWNDFITWLLSIFGISKKYKNVVSNKLSKISKNRLDKMTIQELENVVVDVTQEENQEVLKVLNTEWFDNMKHTWESNKNANYYLLSISNGSNKNDDGEILLFYLKLIDDISEDTLTYTINNQGFYLKKDDFRYGVILTETEFKKKFDNMSNLGIDIKNYFIEIINSEYISKSNQSNSNEIDPYDKNFVRT</sequence>
<dbReference type="AlphaFoldDB" id="A0A6C0HQU6"/>
<organism evidence="1">
    <name type="scientific">viral metagenome</name>
    <dbReference type="NCBI Taxonomy" id="1070528"/>
    <lineage>
        <taxon>unclassified sequences</taxon>
        <taxon>metagenomes</taxon>
        <taxon>organismal metagenomes</taxon>
    </lineage>
</organism>
<dbReference type="EMBL" id="MN740006">
    <property type="protein sequence ID" value="QHT83078.1"/>
    <property type="molecule type" value="Genomic_DNA"/>
</dbReference>
<protein>
    <submittedName>
        <fullName evidence="1">Uncharacterized protein</fullName>
    </submittedName>
</protein>
<accession>A0A6C0HQU6</accession>
<reference evidence="1" key="1">
    <citation type="journal article" date="2020" name="Nature">
        <title>Giant virus diversity and host interactions through global metagenomics.</title>
        <authorList>
            <person name="Schulz F."/>
            <person name="Roux S."/>
            <person name="Paez-Espino D."/>
            <person name="Jungbluth S."/>
            <person name="Walsh D.A."/>
            <person name="Denef V.J."/>
            <person name="McMahon K.D."/>
            <person name="Konstantinidis K.T."/>
            <person name="Eloe-Fadrosh E.A."/>
            <person name="Kyrpides N.C."/>
            <person name="Woyke T."/>
        </authorList>
    </citation>
    <scope>NUCLEOTIDE SEQUENCE</scope>
    <source>
        <strain evidence="1">GVMAG-M-3300023184-167</strain>
    </source>
</reference>
<evidence type="ECO:0000313" key="1">
    <source>
        <dbReference type="EMBL" id="QHT83078.1"/>
    </source>
</evidence>